<comment type="caution">
    <text evidence="6">The sequence shown here is derived from an EMBL/GenBank/DDBJ whole genome shotgun (WGS) entry which is preliminary data.</text>
</comment>
<dbReference type="InterPro" id="IPR017907">
    <property type="entry name" value="Znf_RING_CS"/>
</dbReference>
<dbReference type="PANTHER" id="PTHR47177">
    <property type="entry name" value="F18C1.6 PROTEIN"/>
    <property type="match status" value="1"/>
</dbReference>
<dbReference type="InterPro" id="IPR013083">
    <property type="entry name" value="Znf_RING/FYVE/PHD"/>
</dbReference>
<name>A0AAU9K8Q9_9CILI</name>
<dbReference type="Proteomes" id="UP001162131">
    <property type="component" value="Unassembled WGS sequence"/>
</dbReference>
<gene>
    <name evidence="6" type="ORF">BSTOLATCC_MIC58383</name>
</gene>
<keyword evidence="3" id="KW-0862">Zinc</keyword>
<evidence type="ECO:0000256" key="1">
    <source>
        <dbReference type="ARBA" id="ARBA00022723"/>
    </source>
</evidence>
<dbReference type="SUPFAM" id="SSF57850">
    <property type="entry name" value="RING/U-box"/>
    <property type="match status" value="1"/>
</dbReference>
<dbReference type="SMART" id="SM00184">
    <property type="entry name" value="RING"/>
    <property type="match status" value="1"/>
</dbReference>
<keyword evidence="7" id="KW-1185">Reference proteome</keyword>
<dbReference type="GO" id="GO:0008270">
    <property type="term" value="F:zinc ion binding"/>
    <property type="evidence" value="ECO:0007669"/>
    <property type="project" value="UniProtKB-KW"/>
</dbReference>
<feature type="domain" description="RING-type" evidence="5">
    <location>
        <begin position="15"/>
        <end position="54"/>
    </location>
</feature>
<sequence>MKNIVTRFKKRAQTCCICLNSIEFQGKLDTCQHTYCYDCIMRWSEIENTCPVCKNRFSFVSLIPHRLNYRFSRKRKSQVKIKDANQHMNYTHEALIATLMHAEESITQEFRELLRELGIIEIRDLRHLVHSLVE</sequence>
<evidence type="ECO:0000313" key="6">
    <source>
        <dbReference type="EMBL" id="CAG9333578.1"/>
    </source>
</evidence>
<keyword evidence="2 4" id="KW-0863">Zinc-finger</keyword>
<proteinExistence type="predicted"/>
<dbReference type="PANTHER" id="PTHR47177:SF3">
    <property type="entry name" value="F18C1.6 PROTEIN"/>
    <property type="match status" value="1"/>
</dbReference>
<dbReference type="PROSITE" id="PS00518">
    <property type="entry name" value="ZF_RING_1"/>
    <property type="match status" value="1"/>
</dbReference>
<evidence type="ECO:0000259" key="5">
    <source>
        <dbReference type="PROSITE" id="PS50089"/>
    </source>
</evidence>
<dbReference type="AlphaFoldDB" id="A0AAU9K8Q9"/>
<dbReference type="InterPro" id="IPR001841">
    <property type="entry name" value="Znf_RING"/>
</dbReference>
<evidence type="ECO:0000256" key="3">
    <source>
        <dbReference type="ARBA" id="ARBA00022833"/>
    </source>
</evidence>
<evidence type="ECO:0000256" key="4">
    <source>
        <dbReference type="PROSITE-ProRule" id="PRU00175"/>
    </source>
</evidence>
<keyword evidence="1" id="KW-0479">Metal-binding</keyword>
<dbReference type="Pfam" id="PF13639">
    <property type="entry name" value="zf-RING_2"/>
    <property type="match status" value="1"/>
</dbReference>
<protein>
    <recommendedName>
        <fullName evidence="5">RING-type domain-containing protein</fullName>
    </recommendedName>
</protein>
<evidence type="ECO:0000256" key="2">
    <source>
        <dbReference type="ARBA" id="ARBA00022771"/>
    </source>
</evidence>
<dbReference type="PROSITE" id="PS50089">
    <property type="entry name" value="ZF_RING_2"/>
    <property type="match status" value="1"/>
</dbReference>
<dbReference type="EMBL" id="CAJZBQ010000056">
    <property type="protein sequence ID" value="CAG9333578.1"/>
    <property type="molecule type" value="Genomic_DNA"/>
</dbReference>
<organism evidence="6 7">
    <name type="scientific">Blepharisma stoltei</name>
    <dbReference type="NCBI Taxonomy" id="1481888"/>
    <lineage>
        <taxon>Eukaryota</taxon>
        <taxon>Sar</taxon>
        <taxon>Alveolata</taxon>
        <taxon>Ciliophora</taxon>
        <taxon>Postciliodesmatophora</taxon>
        <taxon>Heterotrichea</taxon>
        <taxon>Heterotrichida</taxon>
        <taxon>Blepharismidae</taxon>
        <taxon>Blepharisma</taxon>
    </lineage>
</organism>
<evidence type="ECO:0000313" key="7">
    <source>
        <dbReference type="Proteomes" id="UP001162131"/>
    </source>
</evidence>
<reference evidence="6" key="1">
    <citation type="submission" date="2021-09" db="EMBL/GenBank/DDBJ databases">
        <authorList>
            <consortium name="AG Swart"/>
            <person name="Singh M."/>
            <person name="Singh A."/>
            <person name="Seah K."/>
            <person name="Emmerich C."/>
        </authorList>
    </citation>
    <scope>NUCLEOTIDE SEQUENCE</scope>
    <source>
        <strain evidence="6">ATCC30299</strain>
    </source>
</reference>
<accession>A0AAU9K8Q9</accession>
<dbReference type="Gene3D" id="3.30.40.10">
    <property type="entry name" value="Zinc/RING finger domain, C3HC4 (zinc finger)"/>
    <property type="match status" value="1"/>
</dbReference>